<dbReference type="GeneID" id="5978564"/>
<evidence type="ECO:0000313" key="3">
    <source>
        <dbReference type="Proteomes" id="UP000001055"/>
    </source>
</evidence>
<dbReference type="eggNOG" id="ENOG502QSAC">
    <property type="taxonomic scope" value="Eukaryota"/>
</dbReference>
<dbReference type="Proteomes" id="UP000001055">
    <property type="component" value="Unassembled WGS sequence"/>
</dbReference>
<dbReference type="AlphaFoldDB" id="Q0UA01"/>
<gene>
    <name evidence="2" type="ORF">SNOG_11413</name>
</gene>
<dbReference type="InParanoid" id="Q0UA01"/>
<dbReference type="InterPro" id="IPR039634">
    <property type="entry name" value="Bul1-like"/>
</dbReference>
<dbReference type="KEGG" id="pno:SNOG_11413"/>
<protein>
    <recommendedName>
        <fullName evidence="4">Arrestin-like N-terminal domain-containing protein</fullName>
    </recommendedName>
</protein>
<dbReference type="HOGENOM" id="CLU_032323_0_0_1"/>
<dbReference type="PANTHER" id="PTHR31904">
    <property type="entry name" value="BYPASS OF STOP CODON PROTEIN 5-RELATED"/>
    <property type="match status" value="1"/>
</dbReference>
<dbReference type="EMBL" id="CH445343">
    <property type="protein sequence ID" value="EAT81121.2"/>
    <property type="molecule type" value="Genomic_DNA"/>
</dbReference>
<sequence>MPSSIPSSEYSQATTMQSMRNQVGSKVRNMTHYGQPTIEINLKGTDGPRNTWVTSYSTMDTIEGNVTITALHDTRFEDIDIAFIAPSEVVLTQGFLRTCFGGSLLDDLAPEMSKISYNIKVRIARRQGNEGITVLGEKTKKVRIKPALIEQPPLNIDGNKEYRARQEKTIKKGLFKGKLGTLSARTVQPKALVIPGARTTDNQTITTMAKLVLRFDPTDETASPPRLGSLSTKIKVSTCYASSPRQNFPSRLTIGFDASQGAYSESIALSTLCIASAPWEKHSADQNPEPEEDPERRDSGISDCSTTSNSEAAFAAGILPASKDYKNGIFYTAQVLVPVTLPMNKNFIPTFHCCLVSRTYTLGMTFNVHGSSSTSLKVPIQICAEGSDTGIENARARSVEETHLRQAIDMWAPRSVAPPPSFSEVERAPRNNSIGTRDELPPDYSAFAPPVRRYEGLIAV</sequence>
<evidence type="ECO:0008006" key="4">
    <source>
        <dbReference type="Google" id="ProtNLM"/>
    </source>
</evidence>
<proteinExistence type="predicted"/>
<organism evidence="2 3">
    <name type="scientific">Phaeosphaeria nodorum (strain SN15 / ATCC MYA-4574 / FGSC 10173)</name>
    <name type="common">Glume blotch fungus</name>
    <name type="synonym">Parastagonospora nodorum</name>
    <dbReference type="NCBI Taxonomy" id="321614"/>
    <lineage>
        <taxon>Eukaryota</taxon>
        <taxon>Fungi</taxon>
        <taxon>Dikarya</taxon>
        <taxon>Ascomycota</taxon>
        <taxon>Pezizomycotina</taxon>
        <taxon>Dothideomycetes</taxon>
        <taxon>Pleosporomycetidae</taxon>
        <taxon>Pleosporales</taxon>
        <taxon>Pleosporineae</taxon>
        <taxon>Phaeosphaeriaceae</taxon>
        <taxon>Parastagonospora</taxon>
    </lineage>
</organism>
<name>Q0UA01_PHANO</name>
<feature type="region of interest" description="Disordered" evidence="1">
    <location>
        <begin position="280"/>
        <end position="306"/>
    </location>
</feature>
<dbReference type="VEuPathDB" id="FungiDB:JI435_114130"/>
<dbReference type="RefSeq" id="XP_001801656.1">
    <property type="nucleotide sequence ID" value="XM_001801604.1"/>
</dbReference>
<reference evidence="3" key="1">
    <citation type="journal article" date="2007" name="Plant Cell">
        <title>Dothideomycete-plant interactions illuminated by genome sequencing and EST analysis of the wheat pathogen Stagonospora nodorum.</title>
        <authorList>
            <person name="Hane J.K."/>
            <person name="Lowe R.G."/>
            <person name="Solomon P.S."/>
            <person name="Tan K.C."/>
            <person name="Schoch C.L."/>
            <person name="Spatafora J.W."/>
            <person name="Crous P.W."/>
            <person name="Kodira C."/>
            <person name="Birren B.W."/>
            <person name="Galagan J.E."/>
            <person name="Torriani S.F."/>
            <person name="McDonald B.A."/>
            <person name="Oliver R.P."/>
        </authorList>
    </citation>
    <scope>NUCLEOTIDE SEQUENCE [LARGE SCALE GENOMIC DNA]</scope>
    <source>
        <strain evidence="3">SN15 / ATCC MYA-4574 / FGSC 10173</strain>
    </source>
</reference>
<evidence type="ECO:0000313" key="2">
    <source>
        <dbReference type="EMBL" id="EAT81121.2"/>
    </source>
</evidence>
<feature type="region of interest" description="Disordered" evidence="1">
    <location>
        <begin position="418"/>
        <end position="442"/>
    </location>
</feature>
<dbReference type="STRING" id="321614.Q0UA01"/>
<accession>Q0UA01</accession>
<evidence type="ECO:0000256" key="1">
    <source>
        <dbReference type="SAM" id="MobiDB-lite"/>
    </source>
</evidence>
<dbReference type="PANTHER" id="PTHR31904:SF1">
    <property type="entry name" value="BYPASS OF STOP CODON PROTEIN 5-RELATED"/>
    <property type="match status" value="1"/>
</dbReference>